<comment type="subcellular location">
    <subcellularLocation>
        <location evidence="8">Cell membrane</location>
        <topology evidence="8">Peripheral membrane protein</topology>
    </subcellularLocation>
    <subcellularLocation>
        <location evidence="1">Membrane</location>
    </subcellularLocation>
</comment>
<name>A0A031MDP2_9GAMM</name>
<evidence type="ECO:0000256" key="5">
    <source>
        <dbReference type="ARBA" id="ARBA00023136"/>
    </source>
</evidence>
<dbReference type="InterPro" id="IPR026015">
    <property type="entry name" value="ATP_synth_OSCP/delta_N_sf"/>
</dbReference>
<reference evidence="11 12" key="1">
    <citation type="submission" date="2016-10" db="EMBL/GenBank/DDBJ databases">
        <authorList>
            <person name="de Groot N.N."/>
        </authorList>
    </citation>
    <scope>NUCLEOTIDE SEQUENCE [LARGE SCALE GENOMIC DNA]</scope>
    <source>
        <strain evidence="10 11">CGMCC 1.9095</strain>
        <strain evidence="9 12">DSM 22558</strain>
    </source>
</reference>
<evidence type="ECO:0000313" key="10">
    <source>
        <dbReference type="EMBL" id="SFL93896.1"/>
    </source>
</evidence>
<dbReference type="GO" id="GO:0045259">
    <property type="term" value="C:proton-transporting ATP synthase complex"/>
    <property type="evidence" value="ECO:0007669"/>
    <property type="project" value="UniProtKB-KW"/>
</dbReference>
<dbReference type="InterPro" id="IPR000711">
    <property type="entry name" value="ATPase_OSCP/dsu"/>
</dbReference>
<dbReference type="STRING" id="653930.SAMN05216589_1629"/>
<dbReference type="NCBIfam" id="NF004402">
    <property type="entry name" value="PRK05758.2-2"/>
    <property type="match status" value="1"/>
</dbReference>
<comment type="function">
    <text evidence="8">This protein is part of the stalk that links CF(0) to CF(1). It either transmits conformational changes from CF(0) to CF(1) or is implicated in proton conduction.</text>
</comment>
<accession>A0A031MDP2</accession>
<keyword evidence="11" id="KW-1185">Reference proteome</keyword>
<proteinExistence type="inferred from homology"/>
<dbReference type="OrthoDB" id="9816221at2"/>
<comment type="function">
    <text evidence="8">F(1)F(0) ATP synthase produces ATP from ADP in the presence of a proton or sodium gradient. F-type ATPases consist of two structural domains, F(1) containing the extramembraneous catalytic core and F(0) containing the membrane proton channel, linked together by a central stalk and a peripheral stalk. During catalysis, ATP synthesis in the catalytic domain of F(1) is coupled via a rotary mechanism of the central stalk subunits to proton translocation.</text>
</comment>
<dbReference type="GO" id="GO:0005886">
    <property type="term" value="C:plasma membrane"/>
    <property type="evidence" value="ECO:0007669"/>
    <property type="project" value="UniProtKB-SubCell"/>
</dbReference>
<keyword evidence="5 8" id="KW-0472">Membrane</keyword>
<keyword evidence="4 8" id="KW-0406">Ion transport</keyword>
<evidence type="ECO:0000256" key="2">
    <source>
        <dbReference type="ARBA" id="ARBA00022448"/>
    </source>
</evidence>
<sequence length="178" mass="19372">MATITTLARPYAKAAFEFASSAAALDAWSGMLALTAVVAADPLFVERMRDPGLTRERKADDLLMVCEGRVTAEFGNFIRTLAENDRLPLIPDIAELFEQYKAEHDRSITVEVESAFELTDDQQKTLATALTKRLDRTVTPHVTINPSLIGGVLIRAGDLVIDGSVRGKLAKLAEALKS</sequence>
<evidence type="ECO:0000256" key="4">
    <source>
        <dbReference type="ARBA" id="ARBA00023065"/>
    </source>
</evidence>
<dbReference type="PRINTS" id="PR00125">
    <property type="entry name" value="ATPASEDELTA"/>
</dbReference>
<evidence type="ECO:0000313" key="11">
    <source>
        <dbReference type="Proteomes" id="UP000186599"/>
    </source>
</evidence>
<keyword evidence="2 8" id="KW-0813">Transport</keyword>
<keyword evidence="7 8" id="KW-0066">ATP synthesis</keyword>
<dbReference type="EMBL" id="FOGN01000002">
    <property type="protein sequence ID" value="SER86918.1"/>
    <property type="molecule type" value="Genomic_DNA"/>
</dbReference>
<dbReference type="Proteomes" id="UP000186599">
    <property type="component" value="Unassembled WGS sequence"/>
</dbReference>
<dbReference type="Pfam" id="PF00213">
    <property type="entry name" value="OSCP"/>
    <property type="match status" value="1"/>
</dbReference>
<evidence type="ECO:0000256" key="6">
    <source>
        <dbReference type="ARBA" id="ARBA00023196"/>
    </source>
</evidence>
<gene>
    <name evidence="8" type="primary">atpH</name>
    <name evidence="10" type="ORF">SAMN04487855_1684</name>
    <name evidence="9" type="ORF">SAMN05216589_1629</name>
</gene>
<dbReference type="Proteomes" id="UP000186904">
    <property type="component" value="Unassembled WGS sequence"/>
</dbReference>
<dbReference type="HAMAP" id="MF_01416">
    <property type="entry name" value="ATP_synth_delta_bact"/>
    <property type="match status" value="1"/>
</dbReference>
<dbReference type="Gene3D" id="1.10.520.20">
    <property type="entry name" value="N-terminal domain of the delta subunit of the F1F0-ATP synthase"/>
    <property type="match status" value="1"/>
</dbReference>
<keyword evidence="6 8" id="KW-0139">CF(1)</keyword>
<dbReference type="RefSeq" id="WP_036991626.1">
    <property type="nucleotide sequence ID" value="NZ_FOGN01000002.1"/>
</dbReference>
<evidence type="ECO:0000256" key="3">
    <source>
        <dbReference type="ARBA" id="ARBA00022781"/>
    </source>
</evidence>
<keyword evidence="3 8" id="KW-0375">Hydrogen ion transport</keyword>
<comment type="similarity">
    <text evidence="8">Belongs to the ATPase delta chain family.</text>
</comment>
<protein>
    <recommendedName>
        <fullName evidence="8">ATP synthase subunit delta</fullName>
    </recommendedName>
    <alternativeName>
        <fullName evidence="8">ATP synthase F(1) sector subunit delta</fullName>
    </alternativeName>
    <alternativeName>
        <fullName evidence="8">F-type ATPase subunit delta</fullName>
        <shortName evidence="8">F-ATPase subunit delta</shortName>
    </alternativeName>
</protein>
<dbReference type="NCBIfam" id="TIGR01145">
    <property type="entry name" value="ATP_synt_delta"/>
    <property type="match status" value="1"/>
</dbReference>
<organism evidence="10 11">
    <name type="scientific">Halopseudomonas bauzanensis</name>
    <dbReference type="NCBI Taxonomy" id="653930"/>
    <lineage>
        <taxon>Bacteria</taxon>
        <taxon>Pseudomonadati</taxon>
        <taxon>Pseudomonadota</taxon>
        <taxon>Gammaproteobacteria</taxon>
        <taxon>Pseudomonadales</taxon>
        <taxon>Pseudomonadaceae</taxon>
        <taxon>Halopseudomonas</taxon>
    </lineage>
</organism>
<dbReference type="PANTHER" id="PTHR11910">
    <property type="entry name" value="ATP SYNTHASE DELTA CHAIN"/>
    <property type="match status" value="1"/>
</dbReference>
<dbReference type="EMBL" id="FOUA01000002">
    <property type="protein sequence ID" value="SFL93896.1"/>
    <property type="molecule type" value="Genomic_DNA"/>
</dbReference>
<evidence type="ECO:0000256" key="7">
    <source>
        <dbReference type="ARBA" id="ARBA00023310"/>
    </source>
</evidence>
<evidence type="ECO:0000256" key="8">
    <source>
        <dbReference type="HAMAP-Rule" id="MF_01416"/>
    </source>
</evidence>
<dbReference type="AlphaFoldDB" id="A0A031MDP2"/>
<evidence type="ECO:0000313" key="9">
    <source>
        <dbReference type="EMBL" id="SER86918.1"/>
    </source>
</evidence>
<evidence type="ECO:0000256" key="1">
    <source>
        <dbReference type="ARBA" id="ARBA00004370"/>
    </source>
</evidence>
<keyword evidence="8" id="KW-1003">Cell membrane</keyword>
<evidence type="ECO:0000313" key="12">
    <source>
        <dbReference type="Proteomes" id="UP000186904"/>
    </source>
</evidence>
<dbReference type="SUPFAM" id="SSF47928">
    <property type="entry name" value="N-terminal domain of the delta subunit of the F1F0-ATP synthase"/>
    <property type="match status" value="1"/>
</dbReference>
<dbReference type="GO" id="GO:0046933">
    <property type="term" value="F:proton-transporting ATP synthase activity, rotational mechanism"/>
    <property type="evidence" value="ECO:0007669"/>
    <property type="project" value="UniProtKB-UniRule"/>
</dbReference>